<dbReference type="EMBL" id="JBFXLS010000076">
    <property type="protein sequence ID" value="KAL2819592.1"/>
    <property type="molecule type" value="Genomic_DNA"/>
</dbReference>
<name>A0ABR4HVR5_9EURO</name>
<sequence>MPKHKPITAAAAQQTEAEALAVAAAFVGVVVPAPPAAPGDLGYHMAMTNIFAWPAAPLPANFRAMTSLAPSGLFMRTTWDTLPPAAVSNKDWATAQFVDYQRPWLGVYSFTTPAILPGLAPWTGLELLSSREKQWLFTPVVRHICFCGFTPRDQLVKQAQYREATLVTHPGRKQPAGHECLKCAGMFAGASAGSPAFIECISRGIGQKCNNCL</sequence>
<protein>
    <submittedName>
        <fullName evidence="1">Uncharacterized protein</fullName>
    </submittedName>
</protein>
<gene>
    <name evidence="1" type="ORF">BDW59DRAFT_165044</name>
</gene>
<evidence type="ECO:0000313" key="2">
    <source>
        <dbReference type="Proteomes" id="UP001610335"/>
    </source>
</evidence>
<comment type="caution">
    <text evidence="1">The sequence shown here is derived from an EMBL/GenBank/DDBJ whole genome shotgun (WGS) entry which is preliminary data.</text>
</comment>
<keyword evidence="2" id="KW-1185">Reference proteome</keyword>
<evidence type="ECO:0000313" key="1">
    <source>
        <dbReference type="EMBL" id="KAL2819592.1"/>
    </source>
</evidence>
<accession>A0ABR4HVR5</accession>
<reference evidence="1 2" key="1">
    <citation type="submission" date="2024-07" db="EMBL/GenBank/DDBJ databases">
        <title>Section-level genome sequencing and comparative genomics of Aspergillus sections Usti and Cavernicolus.</title>
        <authorList>
            <consortium name="Lawrence Berkeley National Laboratory"/>
            <person name="Nybo J.L."/>
            <person name="Vesth T.C."/>
            <person name="Theobald S."/>
            <person name="Frisvad J.C."/>
            <person name="Larsen T.O."/>
            <person name="Kjaerboelling I."/>
            <person name="Rothschild-Mancinelli K."/>
            <person name="Lyhne E.K."/>
            <person name="Kogle M.E."/>
            <person name="Barry K."/>
            <person name="Clum A."/>
            <person name="Na H."/>
            <person name="Ledsgaard L."/>
            <person name="Lin J."/>
            <person name="Lipzen A."/>
            <person name="Kuo A."/>
            <person name="Riley R."/>
            <person name="Mondo S."/>
            <person name="LaButti K."/>
            <person name="Haridas S."/>
            <person name="Pangalinan J."/>
            <person name="Salamov A.A."/>
            <person name="Simmons B.A."/>
            <person name="Magnuson J.K."/>
            <person name="Chen J."/>
            <person name="Drula E."/>
            <person name="Henrissat B."/>
            <person name="Wiebenga A."/>
            <person name="Lubbers R.J."/>
            <person name="Gomes A.C."/>
            <person name="Makela M.R."/>
            <person name="Stajich J."/>
            <person name="Grigoriev I.V."/>
            <person name="Mortensen U.H."/>
            <person name="De vries R.P."/>
            <person name="Baker S.E."/>
            <person name="Andersen M.R."/>
        </authorList>
    </citation>
    <scope>NUCLEOTIDE SEQUENCE [LARGE SCALE GENOMIC DNA]</scope>
    <source>
        <strain evidence="1 2">CBS 600.67</strain>
    </source>
</reference>
<organism evidence="1 2">
    <name type="scientific">Aspergillus cavernicola</name>
    <dbReference type="NCBI Taxonomy" id="176166"/>
    <lineage>
        <taxon>Eukaryota</taxon>
        <taxon>Fungi</taxon>
        <taxon>Dikarya</taxon>
        <taxon>Ascomycota</taxon>
        <taxon>Pezizomycotina</taxon>
        <taxon>Eurotiomycetes</taxon>
        <taxon>Eurotiomycetidae</taxon>
        <taxon>Eurotiales</taxon>
        <taxon>Aspergillaceae</taxon>
        <taxon>Aspergillus</taxon>
        <taxon>Aspergillus subgen. Nidulantes</taxon>
    </lineage>
</organism>
<proteinExistence type="predicted"/>
<dbReference type="Proteomes" id="UP001610335">
    <property type="component" value="Unassembled WGS sequence"/>
</dbReference>